<dbReference type="Gene3D" id="3.90.1480.10">
    <property type="entry name" value="Alpha-2,3-sialyltransferase"/>
    <property type="match status" value="1"/>
</dbReference>
<feature type="non-terminal residue" evidence="1">
    <location>
        <position position="1"/>
    </location>
</feature>
<proteinExistence type="predicted"/>
<protein>
    <recommendedName>
        <fullName evidence="2">DUF115 domain-containing protein</fullName>
    </recommendedName>
</protein>
<reference evidence="1" key="1">
    <citation type="submission" date="2018-05" db="EMBL/GenBank/DDBJ databases">
        <authorList>
            <person name="Lanie J.A."/>
            <person name="Ng W.-L."/>
            <person name="Kazmierczak K.M."/>
            <person name="Andrzejewski T.M."/>
            <person name="Davidsen T.M."/>
            <person name="Wayne K.J."/>
            <person name="Tettelin H."/>
            <person name="Glass J.I."/>
            <person name="Rusch D."/>
            <person name="Podicherti R."/>
            <person name="Tsui H.-C.T."/>
            <person name="Winkler M.E."/>
        </authorList>
    </citation>
    <scope>NUCLEOTIDE SEQUENCE</scope>
</reference>
<evidence type="ECO:0000313" key="1">
    <source>
        <dbReference type="EMBL" id="SVA10799.1"/>
    </source>
</evidence>
<name>A0A381T4Y4_9ZZZZ</name>
<dbReference type="EMBL" id="UINC01003976">
    <property type="protein sequence ID" value="SVA10799.1"/>
    <property type="molecule type" value="Genomic_DNA"/>
</dbReference>
<gene>
    <name evidence="1" type="ORF">METZ01_LOCUS63653</name>
</gene>
<dbReference type="AlphaFoldDB" id="A0A381T4Y4"/>
<accession>A0A381T4Y4</accession>
<organism evidence="1">
    <name type="scientific">marine metagenome</name>
    <dbReference type="NCBI Taxonomy" id="408172"/>
    <lineage>
        <taxon>unclassified sequences</taxon>
        <taxon>metagenomes</taxon>
        <taxon>ecological metagenomes</taxon>
    </lineage>
</organism>
<evidence type="ECO:0008006" key="2">
    <source>
        <dbReference type="Google" id="ProtNLM"/>
    </source>
</evidence>
<sequence length="297" mass="34299">VTVTLSSLLAAVISRVVVSWNHTKLRCVNYLRKRLFELVHRDQANYYAYLSSDELRQTKSSDTLFIFGSGFSINAISAREWQQFESGDTLSFNQFIRQDFVNLDYYLIREIGGIDHQNTGLSNRAYDHFRECVRGPRFKETVYLLQKDLLGEVSIEVQHRFLLPQGARIWLYRTFSRKQNALPSNNLDRGVIHTGGTISDAVSWGYGMGYKSIVLVGVDLFDRRYFWLKEDETRVEDTLRTADHTEVHGTAQVVVDLMKRWTEFLKERGVSLTVYNPQSLLAEVMDVYPARGAQPHI</sequence>